<proteinExistence type="predicted"/>
<dbReference type="InterPro" id="IPR036188">
    <property type="entry name" value="FAD/NAD-bd_sf"/>
</dbReference>
<sequence>MKRRDFITGITIGSTFLANIPYLSNASAHAHEKHKQKELKSDIVIVGGGLGGCAAALAALRHGLCVTLSEETDWLGGQLSQQGVPPDEHQWIETHGAPASYRAFRDRIRTFYKRNYPLTTEAKQRTHLNPGDGSVSRLCHEPRVAVAVLLEMLMPYLSSGKLTLLTDYRVIKAAIHQDQVTAVLVKHRHEDHELTLNGHYFIDATELGDLLPLTGTEYVTGTESKKETNELHAPEVGKPENQQAFTMCLAMDYQQGENHVIDKPEQYDFWRDFIPKMVPSWSGKLLDLSYSNPRTLQATTLGFNPTGEATNKALNLWNYRKIINRHNFLPGAFGGDLSIMNWPQNDYFLGNLIDVPPAVYAKHLKAAKQLSLSLFYWLQTAAPRSDGGEGWPGLRLRGDVLGTADGLAKYPYIRESRRIKATFTILEEHVGKENRGLVAGQSAASKAADFFDSVGIGYYHIDLHPSSGGDNYIDFSSLPFQIPLGAFLPIRMKNLLAANKNIGTTHITNGCYRLHPVEWSIGEAVGLLSAYVIRKKLTPHQVRNDQQLLNDFQRFVRKEGIETNWPNAI</sequence>
<evidence type="ECO:0000313" key="2">
    <source>
        <dbReference type="Proteomes" id="UP001589774"/>
    </source>
</evidence>
<dbReference type="PANTHER" id="PTHR42716:SF1">
    <property type="entry name" value="SLL0471 PROTEIN"/>
    <property type="match status" value="1"/>
</dbReference>
<accession>A0ABV6HIJ8</accession>
<reference evidence="1 2" key="1">
    <citation type="submission" date="2024-09" db="EMBL/GenBank/DDBJ databases">
        <authorList>
            <person name="Sun Q."/>
            <person name="Mori K."/>
        </authorList>
    </citation>
    <scope>NUCLEOTIDE SEQUENCE [LARGE SCALE GENOMIC DNA]</scope>
    <source>
        <strain evidence="1 2">CCM 7765</strain>
    </source>
</reference>
<dbReference type="GO" id="GO:0016491">
    <property type="term" value="F:oxidoreductase activity"/>
    <property type="evidence" value="ECO:0007669"/>
    <property type="project" value="UniProtKB-KW"/>
</dbReference>
<organism evidence="1 2">
    <name type="scientific">Olivibacter oleidegradans</name>
    <dbReference type="NCBI Taxonomy" id="760123"/>
    <lineage>
        <taxon>Bacteria</taxon>
        <taxon>Pseudomonadati</taxon>
        <taxon>Bacteroidota</taxon>
        <taxon>Sphingobacteriia</taxon>
        <taxon>Sphingobacteriales</taxon>
        <taxon>Sphingobacteriaceae</taxon>
        <taxon>Olivibacter</taxon>
    </lineage>
</organism>
<dbReference type="EMBL" id="JBHLWO010000001">
    <property type="protein sequence ID" value="MFC0317758.1"/>
    <property type="molecule type" value="Genomic_DNA"/>
</dbReference>
<dbReference type="Gene3D" id="3.50.50.60">
    <property type="entry name" value="FAD/NAD(P)-binding domain"/>
    <property type="match status" value="1"/>
</dbReference>
<keyword evidence="2" id="KW-1185">Reference proteome</keyword>
<protein>
    <submittedName>
        <fullName evidence="1">FAD-dependent oxidoreductase</fullName>
        <ecNumber evidence="1">1.-.-.-</ecNumber>
    </submittedName>
</protein>
<dbReference type="PANTHER" id="PTHR42716">
    <property type="entry name" value="L-ASPARTATE OXIDASE"/>
    <property type="match status" value="1"/>
</dbReference>
<dbReference type="Pfam" id="PF12831">
    <property type="entry name" value="FAD_oxidored"/>
    <property type="match status" value="1"/>
</dbReference>
<dbReference type="InterPro" id="IPR005288">
    <property type="entry name" value="NadB"/>
</dbReference>
<gene>
    <name evidence="1" type="ORF">ACFFI0_05535</name>
</gene>
<dbReference type="Proteomes" id="UP001589774">
    <property type="component" value="Unassembled WGS sequence"/>
</dbReference>
<name>A0ABV6HIJ8_9SPHI</name>
<dbReference type="SUPFAM" id="SSF51905">
    <property type="entry name" value="FAD/NAD(P)-binding domain"/>
    <property type="match status" value="1"/>
</dbReference>
<evidence type="ECO:0000313" key="1">
    <source>
        <dbReference type="EMBL" id="MFC0317758.1"/>
    </source>
</evidence>
<comment type="caution">
    <text evidence="1">The sequence shown here is derived from an EMBL/GenBank/DDBJ whole genome shotgun (WGS) entry which is preliminary data.</text>
</comment>
<dbReference type="EC" id="1.-.-.-" evidence="1"/>
<dbReference type="RefSeq" id="WP_130854441.1">
    <property type="nucleotide sequence ID" value="NZ_JBHLWO010000001.1"/>
</dbReference>
<keyword evidence="1" id="KW-0560">Oxidoreductase</keyword>